<reference evidence="2" key="1">
    <citation type="journal article" date="2009" name="Rice">
        <title>De Novo Next Generation Sequencing of Plant Genomes.</title>
        <authorList>
            <person name="Rounsley S."/>
            <person name="Marri P.R."/>
            <person name="Yu Y."/>
            <person name="He R."/>
            <person name="Sisneros N."/>
            <person name="Goicoechea J.L."/>
            <person name="Lee S.J."/>
            <person name="Angelova A."/>
            <person name="Kudrna D."/>
            <person name="Luo M."/>
            <person name="Affourtit J."/>
            <person name="Desany B."/>
            <person name="Knight J."/>
            <person name="Niazi F."/>
            <person name="Egholm M."/>
            <person name="Wing R.A."/>
        </authorList>
    </citation>
    <scope>NUCLEOTIDE SEQUENCE [LARGE SCALE GENOMIC DNA]</scope>
    <source>
        <strain evidence="2">cv. IRGC 105608</strain>
    </source>
</reference>
<evidence type="ECO:0000256" key="1">
    <source>
        <dbReference type="SAM" id="MobiDB-lite"/>
    </source>
</evidence>
<name>A0A0D3F4R4_9ORYZ</name>
<protein>
    <submittedName>
        <fullName evidence="2">Uncharacterized protein</fullName>
    </submittedName>
</protein>
<sequence length="234" mass="23957">MEPLCRRSTGGCAAGQAQGSVAERRPRAAARRGGLGRGEEARGAGTAGSGEEARGAGAAASGEEAHDCGAAGCVDAVHDVAAVAACGAGAVGAGEEGFCSPLLTTRPAQPNGFTAHNEVTGRRFVRPGVGRVAAPLLTRADIDATTPPPRTAGGDRNSSHKRQVATTPKRRRRRGRPTAPLFLSAPFQSGETNKTKKESGAPSGLEMVKTDENRAAFSVSYGGRLLPCCRWGVR</sequence>
<dbReference type="Proteomes" id="UP000026960">
    <property type="component" value="Chromosome 2"/>
</dbReference>
<accession>A0A0D3F4R4</accession>
<evidence type="ECO:0000313" key="2">
    <source>
        <dbReference type="EnsemblPlants" id="OBART02G15400.1"/>
    </source>
</evidence>
<dbReference type="EnsemblPlants" id="OBART02G15400.1">
    <property type="protein sequence ID" value="OBART02G15400.1"/>
    <property type="gene ID" value="OBART02G15400"/>
</dbReference>
<feature type="region of interest" description="Disordered" evidence="1">
    <location>
        <begin position="1"/>
        <end position="58"/>
    </location>
</feature>
<proteinExistence type="predicted"/>
<dbReference type="AlphaFoldDB" id="A0A0D3F4R4"/>
<feature type="region of interest" description="Disordered" evidence="1">
    <location>
        <begin position="139"/>
        <end position="204"/>
    </location>
</feature>
<reference evidence="2" key="2">
    <citation type="submission" date="2015-03" db="UniProtKB">
        <authorList>
            <consortium name="EnsemblPlants"/>
        </authorList>
    </citation>
    <scope>IDENTIFICATION</scope>
</reference>
<keyword evidence="3" id="KW-1185">Reference proteome</keyword>
<feature type="compositionally biased region" description="Basic residues" evidence="1">
    <location>
        <begin position="159"/>
        <end position="176"/>
    </location>
</feature>
<dbReference type="PaxDb" id="65489-OBART02G15400.1"/>
<dbReference type="Gramene" id="OBART02G15400.1">
    <property type="protein sequence ID" value="OBART02G15400.1"/>
    <property type="gene ID" value="OBART02G15400"/>
</dbReference>
<evidence type="ECO:0000313" key="3">
    <source>
        <dbReference type="Proteomes" id="UP000026960"/>
    </source>
</evidence>
<organism evidence="2">
    <name type="scientific">Oryza barthii</name>
    <dbReference type="NCBI Taxonomy" id="65489"/>
    <lineage>
        <taxon>Eukaryota</taxon>
        <taxon>Viridiplantae</taxon>
        <taxon>Streptophyta</taxon>
        <taxon>Embryophyta</taxon>
        <taxon>Tracheophyta</taxon>
        <taxon>Spermatophyta</taxon>
        <taxon>Magnoliopsida</taxon>
        <taxon>Liliopsida</taxon>
        <taxon>Poales</taxon>
        <taxon>Poaceae</taxon>
        <taxon>BOP clade</taxon>
        <taxon>Oryzoideae</taxon>
        <taxon>Oryzeae</taxon>
        <taxon>Oryzinae</taxon>
        <taxon>Oryza</taxon>
    </lineage>
</organism>
<dbReference type="HOGENOM" id="CLU_1186567_0_0_1"/>